<protein>
    <submittedName>
        <fullName evidence="3">Universal stress protein F</fullName>
    </submittedName>
</protein>
<accession>A0A1X7ACH6</accession>
<keyword evidence="4" id="KW-1185">Reference proteome</keyword>
<organism evidence="3 4">
    <name type="scientific">Ruegeria meonggei</name>
    <dbReference type="NCBI Taxonomy" id="1446476"/>
    <lineage>
        <taxon>Bacteria</taxon>
        <taxon>Pseudomonadati</taxon>
        <taxon>Pseudomonadota</taxon>
        <taxon>Alphaproteobacteria</taxon>
        <taxon>Rhodobacterales</taxon>
        <taxon>Roseobacteraceae</taxon>
        <taxon>Ruegeria</taxon>
    </lineage>
</organism>
<comment type="similarity">
    <text evidence="1">Belongs to the universal stress protein A family.</text>
</comment>
<dbReference type="InterPro" id="IPR006016">
    <property type="entry name" value="UspA"/>
</dbReference>
<dbReference type="CDD" id="cd00293">
    <property type="entry name" value="USP-like"/>
    <property type="match status" value="1"/>
</dbReference>
<dbReference type="RefSeq" id="WP_085824700.1">
    <property type="nucleotide sequence ID" value="NZ_FWFP01000016.1"/>
</dbReference>
<dbReference type="EMBL" id="FWFP01000016">
    <property type="protein sequence ID" value="SLN75736.1"/>
    <property type="molecule type" value="Genomic_DNA"/>
</dbReference>
<dbReference type="Pfam" id="PF00582">
    <property type="entry name" value="Usp"/>
    <property type="match status" value="1"/>
</dbReference>
<evidence type="ECO:0000256" key="1">
    <source>
        <dbReference type="ARBA" id="ARBA00008791"/>
    </source>
</evidence>
<dbReference type="PRINTS" id="PR01438">
    <property type="entry name" value="UNVRSLSTRESS"/>
</dbReference>
<dbReference type="PANTHER" id="PTHR46268">
    <property type="entry name" value="STRESS RESPONSE PROTEIN NHAX"/>
    <property type="match status" value="1"/>
</dbReference>
<dbReference type="SUPFAM" id="SSF52402">
    <property type="entry name" value="Adenine nucleotide alpha hydrolases-like"/>
    <property type="match status" value="1"/>
</dbReference>
<evidence type="ECO:0000313" key="4">
    <source>
        <dbReference type="Proteomes" id="UP000193778"/>
    </source>
</evidence>
<evidence type="ECO:0000259" key="2">
    <source>
        <dbReference type="Pfam" id="PF00582"/>
    </source>
</evidence>
<evidence type="ECO:0000313" key="3">
    <source>
        <dbReference type="EMBL" id="SLN75736.1"/>
    </source>
</evidence>
<sequence>MATKILLPIDHTEEKSWKQALPAALEQARFYGAELHAVSVIPEIIQLPNLPANYGAGARDHVRQAVQVILDHNDAKDVEIHIEEGSVYREILKCAYKEGFDLIVMASTKGDYPNYEIGPNLARVVRNAHCTVMVVRDQSR</sequence>
<reference evidence="4" key="1">
    <citation type="submission" date="2017-03" db="EMBL/GenBank/DDBJ databases">
        <authorList>
            <person name="Rodrigo-Torres L."/>
            <person name="Arahal R.D."/>
            <person name="Lucena T."/>
        </authorList>
    </citation>
    <scope>NUCLEOTIDE SEQUENCE [LARGE SCALE GENOMIC DNA]</scope>
    <source>
        <strain evidence="4">CECT 8411</strain>
    </source>
</reference>
<dbReference type="PANTHER" id="PTHR46268:SF6">
    <property type="entry name" value="UNIVERSAL STRESS PROTEIN UP12"/>
    <property type="match status" value="1"/>
</dbReference>
<dbReference type="Gene3D" id="3.40.50.620">
    <property type="entry name" value="HUPs"/>
    <property type="match status" value="1"/>
</dbReference>
<dbReference type="AlphaFoldDB" id="A0A1X7ACH6"/>
<dbReference type="Proteomes" id="UP000193778">
    <property type="component" value="Unassembled WGS sequence"/>
</dbReference>
<gene>
    <name evidence="3" type="primary">uspF_5</name>
    <name evidence="3" type="ORF">RUM8411_04262</name>
</gene>
<feature type="domain" description="UspA" evidence="2">
    <location>
        <begin position="1"/>
        <end position="136"/>
    </location>
</feature>
<dbReference type="OrthoDB" id="9792500at2"/>
<name>A0A1X7ACH6_9RHOB</name>
<dbReference type="InterPro" id="IPR006015">
    <property type="entry name" value="Universal_stress_UspA"/>
</dbReference>
<dbReference type="InterPro" id="IPR014729">
    <property type="entry name" value="Rossmann-like_a/b/a_fold"/>
</dbReference>
<proteinExistence type="inferred from homology"/>